<accession>A0AAD8KDY4</accession>
<dbReference type="Proteomes" id="UP001229421">
    <property type="component" value="Unassembled WGS sequence"/>
</dbReference>
<dbReference type="AlphaFoldDB" id="A0AAD8KDY4"/>
<gene>
    <name evidence="1" type="ORF">QVD17_28767</name>
</gene>
<reference evidence="1" key="1">
    <citation type="journal article" date="2023" name="bioRxiv">
        <title>Improved chromosome-level genome assembly for marigold (Tagetes erecta).</title>
        <authorList>
            <person name="Jiang F."/>
            <person name="Yuan L."/>
            <person name="Wang S."/>
            <person name="Wang H."/>
            <person name="Xu D."/>
            <person name="Wang A."/>
            <person name="Fan W."/>
        </authorList>
    </citation>
    <scope>NUCLEOTIDE SEQUENCE</scope>
    <source>
        <strain evidence="1">WSJ</strain>
        <tissue evidence="1">Leaf</tissue>
    </source>
</reference>
<proteinExistence type="predicted"/>
<evidence type="ECO:0000313" key="1">
    <source>
        <dbReference type="EMBL" id="KAK1419571.1"/>
    </source>
</evidence>
<name>A0AAD8KDY4_TARER</name>
<keyword evidence="2" id="KW-1185">Reference proteome</keyword>
<evidence type="ECO:0000313" key="2">
    <source>
        <dbReference type="Proteomes" id="UP001229421"/>
    </source>
</evidence>
<protein>
    <submittedName>
        <fullName evidence="1">Uncharacterized protein</fullName>
    </submittedName>
</protein>
<comment type="caution">
    <text evidence="1">The sequence shown here is derived from an EMBL/GenBank/DDBJ whole genome shotgun (WGS) entry which is preliminary data.</text>
</comment>
<dbReference type="EMBL" id="JAUHHV010000007">
    <property type="protein sequence ID" value="KAK1419571.1"/>
    <property type="molecule type" value="Genomic_DNA"/>
</dbReference>
<sequence length="99" mass="11154">MGVLVRSGRPVDSKDKCIFSTMKGFGIGKVIVEEFAPNEWLPVGLIDIWSIVLNYEEHLKDDGSPLVECDGTKSEDPHVVACKYVDVLWFLIGIRIRVY</sequence>
<organism evidence="1 2">
    <name type="scientific">Tagetes erecta</name>
    <name type="common">African marigold</name>
    <dbReference type="NCBI Taxonomy" id="13708"/>
    <lineage>
        <taxon>Eukaryota</taxon>
        <taxon>Viridiplantae</taxon>
        <taxon>Streptophyta</taxon>
        <taxon>Embryophyta</taxon>
        <taxon>Tracheophyta</taxon>
        <taxon>Spermatophyta</taxon>
        <taxon>Magnoliopsida</taxon>
        <taxon>eudicotyledons</taxon>
        <taxon>Gunneridae</taxon>
        <taxon>Pentapetalae</taxon>
        <taxon>asterids</taxon>
        <taxon>campanulids</taxon>
        <taxon>Asterales</taxon>
        <taxon>Asteraceae</taxon>
        <taxon>Asteroideae</taxon>
        <taxon>Heliantheae alliance</taxon>
        <taxon>Tageteae</taxon>
        <taxon>Tagetes</taxon>
    </lineage>
</organism>